<proteinExistence type="predicted"/>
<evidence type="ECO:0000313" key="2">
    <source>
        <dbReference type="Proteomes" id="UP000030854"/>
    </source>
</evidence>
<name>A0A0B1PB44_UNCNE</name>
<reference evidence="1 2" key="1">
    <citation type="journal article" date="2014" name="BMC Genomics">
        <title>Adaptive genomic structural variation in the grape powdery mildew pathogen, Erysiphe necator.</title>
        <authorList>
            <person name="Jones L."/>
            <person name="Riaz S."/>
            <person name="Morales-Cruz A."/>
            <person name="Amrine K.C."/>
            <person name="McGuire B."/>
            <person name="Gubler W.D."/>
            <person name="Walker M.A."/>
            <person name="Cantu D."/>
        </authorList>
    </citation>
    <scope>NUCLEOTIDE SEQUENCE [LARGE SCALE GENOMIC DNA]</scope>
    <source>
        <strain evidence="2">c</strain>
    </source>
</reference>
<dbReference type="AlphaFoldDB" id="A0A0B1PB44"/>
<protein>
    <submittedName>
        <fullName evidence="1">Uncharacterized protein</fullName>
    </submittedName>
</protein>
<gene>
    <name evidence="1" type="ORF">EV44_g3210</name>
</gene>
<keyword evidence="2" id="KW-1185">Reference proteome</keyword>
<evidence type="ECO:0000313" key="1">
    <source>
        <dbReference type="EMBL" id="KHJ35907.1"/>
    </source>
</evidence>
<accession>A0A0B1PB44</accession>
<organism evidence="1 2">
    <name type="scientific">Uncinula necator</name>
    <name type="common">Grape powdery mildew</name>
    <dbReference type="NCBI Taxonomy" id="52586"/>
    <lineage>
        <taxon>Eukaryota</taxon>
        <taxon>Fungi</taxon>
        <taxon>Dikarya</taxon>
        <taxon>Ascomycota</taxon>
        <taxon>Pezizomycotina</taxon>
        <taxon>Leotiomycetes</taxon>
        <taxon>Erysiphales</taxon>
        <taxon>Erysiphaceae</taxon>
        <taxon>Erysiphe</taxon>
    </lineage>
</organism>
<dbReference type="Proteomes" id="UP000030854">
    <property type="component" value="Unassembled WGS sequence"/>
</dbReference>
<sequence length="146" mass="16851">MEGNFGMPFPTPFVILILHPQSTFSLPTNEGKSAGLLGPAVSQSQYDENCYECVNNFFSDSEITRALLKFYQYVNPTFNVPSGYDIPPGYYNSQQRLNRHELNLPLEHDFYLDCDKFLGYKILQKCNILEQFQTPQEYNALGEMFH</sequence>
<dbReference type="HOGENOM" id="CLU_1778840_0_0_1"/>
<dbReference type="EMBL" id="JNVN01000210">
    <property type="protein sequence ID" value="KHJ35907.1"/>
    <property type="molecule type" value="Genomic_DNA"/>
</dbReference>
<comment type="caution">
    <text evidence="1">The sequence shown here is derived from an EMBL/GenBank/DDBJ whole genome shotgun (WGS) entry which is preliminary data.</text>
</comment>